<evidence type="ECO:0000256" key="5">
    <source>
        <dbReference type="SAM" id="Phobius"/>
    </source>
</evidence>
<protein>
    <submittedName>
        <fullName evidence="8">CLUMA_CG016235, isoform A</fullName>
    </submittedName>
</protein>
<dbReference type="STRING" id="568069.A0A1J1ISE7"/>
<dbReference type="PROSITE" id="PS51439">
    <property type="entry name" value="MENTAL"/>
    <property type="match status" value="1"/>
</dbReference>
<evidence type="ECO:0000256" key="1">
    <source>
        <dbReference type="ARBA" id="ARBA00004141"/>
    </source>
</evidence>
<feature type="domain" description="MENTAL" evidence="7">
    <location>
        <begin position="30"/>
        <end position="212"/>
    </location>
</feature>
<dbReference type="Pfam" id="PF10457">
    <property type="entry name" value="MENTAL"/>
    <property type="match status" value="1"/>
</dbReference>
<dbReference type="Gene3D" id="3.30.530.20">
    <property type="match status" value="2"/>
</dbReference>
<keyword evidence="3 5" id="KW-0472">Membrane</keyword>
<dbReference type="GO" id="GO:0031902">
    <property type="term" value="C:late endosome membrane"/>
    <property type="evidence" value="ECO:0007669"/>
    <property type="project" value="TreeGrafter"/>
</dbReference>
<keyword evidence="9" id="KW-1185">Reference proteome</keyword>
<evidence type="ECO:0000259" key="7">
    <source>
        <dbReference type="PROSITE" id="PS51439"/>
    </source>
</evidence>
<feature type="coiled-coil region" evidence="4">
    <location>
        <begin position="517"/>
        <end position="544"/>
    </location>
</feature>
<evidence type="ECO:0000259" key="6">
    <source>
        <dbReference type="PROSITE" id="PS50848"/>
    </source>
</evidence>
<dbReference type="InterPro" id="IPR002913">
    <property type="entry name" value="START_lipid-bd_dom"/>
</dbReference>
<feature type="transmembrane region" description="Helical" evidence="5">
    <location>
        <begin position="79"/>
        <end position="99"/>
    </location>
</feature>
<dbReference type="Pfam" id="PF01852">
    <property type="entry name" value="START"/>
    <property type="match status" value="2"/>
</dbReference>
<evidence type="ECO:0000256" key="3">
    <source>
        <dbReference type="ARBA" id="ARBA00023136"/>
    </source>
</evidence>
<dbReference type="PANTHER" id="PTHR46121:SF4">
    <property type="entry name" value="STEROIDOGENIC ACUTE REGULATORY PROTEIN-LIKE"/>
    <property type="match status" value="1"/>
</dbReference>
<comment type="subcellular location">
    <subcellularLocation>
        <location evidence="1">Membrane</location>
        <topology evidence="1">Multi-pass membrane protein</topology>
    </subcellularLocation>
</comment>
<evidence type="ECO:0000313" key="8">
    <source>
        <dbReference type="EMBL" id="CRL03064.1"/>
    </source>
</evidence>
<feature type="transmembrane region" description="Helical" evidence="5">
    <location>
        <begin position="36"/>
        <end position="59"/>
    </location>
</feature>
<feature type="transmembrane region" description="Helical" evidence="5">
    <location>
        <begin position="139"/>
        <end position="160"/>
    </location>
</feature>
<dbReference type="GO" id="GO:0005789">
    <property type="term" value="C:endoplasmic reticulum membrane"/>
    <property type="evidence" value="ECO:0007669"/>
    <property type="project" value="TreeGrafter"/>
</dbReference>
<dbReference type="SUPFAM" id="SSF55961">
    <property type="entry name" value="Bet v1-like"/>
    <property type="match status" value="1"/>
</dbReference>
<dbReference type="InterPro" id="IPR051869">
    <property type="entry name" value="STARD3"/>
</dbReference>
<organism evidence="8 9">
    <name type="scientific">Clunio marinus</name>
    <dbReference type="NCBI Taxonomy" id="568069"/>
    <lineage>
        <taxon>Eukaryota</taxon>
        <taxon>Metazoa</taxon>
        <taxon>Ecdysozoa</taxon>
        <taxon>Arthropoda</taxon>
        <taxon>Hexapoda</taxon>
        <taxon>Insecta</taxon>
        <taxon>Pterygota</taxon>
        <taxon>Neoptera</taxon>
        <taxon>Endopterygota</taxon>
        <taxon>Diptera</taxon>
        <taxon>Nematocera</taxon>
        <taxon>Chironomoidea</taxon>
        <taxon>Chironomidae</taxon>
        <taxon>Clunio</taxon>
    </lineage>
</organism>
<keyword evidence="5" id="KW-1133">Transmembrane helix</keyword>
<dbReference type="PROSITE" id="PS50848">
    <property type="entry name" value="START"/>
    <property type="match status" value="1"/>
</dbReference>
<gene>
    <name evidence="8" type="ORF">CLUMA_CG016235</name>
</gene>
<name>A0A1J1ISE7_9DIPT</name>
<dbReference type="InterPro" id="IPR000799">
    <property type="entry name" value="StAR-like"/>
</dbReference>
<dbReference type="AlphaFoldDB" id="A0A1J1ISE7"/>
<evidence type="ECO:0000256" key="4">
    <source>
        <dbReference type="SAM" id="Coils"/>
    </source>
</evidence>
<sequence>MDGSRHDYYHPPINFFSEDFIAGYQPSRRMSVVRRFFCLFVTFDLIFISLLWLICIVINGENIYKVLEKQIFDYTIEKSLFDVVVAACGRFLILIFFYGILQVNHWIIIAFTTTFSCGFLITKVFYYEWPSNQLTPQQPVFQVLLIIISFVISWFEAWFLDSRMIPQEEYSRTLTQALNSSSIRESTPLLAPFLHSIYQTGLQRPPESYRQSFYSPVNSDGDNSDEEDDEFKRLGIETVIKAYELLESPGWKVERTTASSDVIYTSSKPIGKIYKLRAKVEYPPEKLLKELFYGIEEFPTWNPTLLESRIIKKIDDNTDISYSVSTSGGGGIVKSRDFVNLRCWKLINNSNVIENFKLNSQSPSSQSNVQNGNSENVVNECERVQLKKSSSDVVLNGLRRNSQENENGNVEVRQLSKSLEASNINSDDDDQFSDAQVEIQNEIDRLKDVFVSAAISIDYPKLPPTDKYIRGDNLVSCWAMRPVEGEENSSIFEWLLCIDLKGSLHKYILNTAFVTLMTDYMTHLRNRVEELNNLENESEEESQNC</sequence>
<evidence type="ECO:0000256" key="2">
    <source>
        <dbReference type="ARBA" id="ARBA00022692"/>
    </source>
</evidence>
<dbReference type="InterPro" id="IPR019498">
    <property type="entry name" value="MENTAL"/>
</dbReference>
<dbReference type="Proteomes" id="UP000183832">
    <property type="component" value="Unassembled WGS sequence"/>
</dbReference>
<feature type="domain" description="START" evidence="6">
    <location>
        <begin position="247"/>
        <end position="533"/>
    </location>
</feature>
<dbReference type="GO" id="GO:0008289">
    <property type="term" value="F:lipid binding"/>
    <property type="evidence" value="ECO:0007669"/>
    <property type="project" value="InterPro"/>
</dbReference>
<dbReference type="PANTHER" id="PTHR46121">
    <property type="entry name" value="STEROIDOGENIC ACUTE REGULATORY PROTEIN-LIKE"/>
    <property type="match status" value="1"/>
</dbReference>
<keyword evidence="4" id="KW-0175">Coiled coil</keyword>
<dbReference type="GO" id="GO:0099044">
    <property type="term" value="P:vesicle tethering to endoplasmic reticulum"/>
    <property type="evidence" value="ECO:0007669"/>
    <property type="project" value="TreeGrafter"/>
</dbReference>
<accession>A0A1J1ISE7</accession>
<dbReference type="OrthoDB" id="74575at2759"/>
<evidence type="ECO:0000313" key="9">
    <source>
        <dbReference type="Proteomes" id="UP000183832"/>
    </source>
</evidence>
<reference evidence="8 9" key="1">
    <citation type="submission" date="2015-04" db="EMBL/GenBank/DDBJ databases">
        <authorList>
            <person name="Syromyatnikov M.Y."/>
            <person name="Popov V.N."/>
        </authorList>
    </citation>
    <scope>NUCLEOTIDE SEQUENCE [LARGE SCALE GENOMIC DNA]</scope>
</reference>
<dbReference type="PRINTS" id="PR00978">
    <property type="entry name" value="STARPROTEIN"/>
</dbReference>
<feature type="transmembrane region" description="Helical" evidence="5">
    <location>
        <begin position="106"/>
        <end position="127"/>
    </location>
</feature>
<dbReference type="GO" id="GO:0140284">
    <property type="term" value="C:endoplasmic reticulum-endosome membrane contact site"/>
    <property type="evidence" value="ECO:0007669"/>
    <property type="project" value="TreeGrafter"/>
</dbReference>
<dbReference type="InterPro" id="IPR023393">
    <property type="entry name" value="START-like_dom_sf"/>
</dbReference>
<proteinExistence type="predicted"/>
<dbReference type="GO" id="GO:0005765">
    <property type="term" value="C:lysosomal membrane"/>
    <property type="evidence" value="ECO:0007669"/>
    <property type="project" value="TreeGrafter"/>
</dbReference>
<keyword evidence="2 5" id="KW-0812">Transmembrane</keyword>
<dbReference type="EMBL" id="CVRI01000059">
    <property type="protein sequence ID" value="CRL03064.1"/>
    <property type="molecule type" value="Genomic_DNA"/>
</dbReference>